<dbReference type="Proteomes" id="UP000253999">
    <property type="component" value="Unassembled WGS sequence"/>
</dbReference>
<accession>A0A369ZIV0</accession>
<reference evidence="1 2" key="1">
    <citation type="submission" date="2018-05" db="EMBL/GenBank/DDBJ databases">
        <title>Draft Genome Sequences for a Diverse set of 7 Haemophilus Species.</title>
        <authorList>
            <person name="Nichols M."/>
            <person name="Topaz N."/>
            <person name="Wang X."/>
            <person name="Wang X."/>
            <person name="Boxrud D."/>
        </authorList>
    </citation>
    <scope>NUCLEOTIDE SEQUENCE [LARGE SCALE GENOMIC DNA]</scope>
    <source>
        <strain evidence="1 2">C2010039593</strain>
    </source>
</reference>
<protein>
    <recommendedName>
        <fullName evidence="3">Lipoprotein</fullName>
    </recommendedName>
</protein>
<dbReference type="PROSITE" id="PS51257">
    <property type="entry name" value="PROKAR_LIPOPROTEIN"/>
    <property type="match status" value="1"/>
</dbReference>
<organism evidence="1 2">
    <name type="scientific">Haemophilus parahaemolyticus</name>
    <dbReference type="NCBI Taxonomy" id="735"/>
    <lineage>
        <taxon>Bacteria</taxon>
        <taxon>Pseudomonadati</taxon>
        <taxon>Pseudomonadota</taxon>
        <taxon>Gammaproteobacteria</taxon>
        <taxon>Pasteurellales</taxon>
        <taxon>Pasteurellaceae</taxon>
        <taxon>Haemophilus</taxon>
    </lineage>
</organism>
<dbReference type="STRING" id="735.B0185_03965"/>
<name>A0A369ZIV0_HAEPH</name>
<proteinExistence type="predicted"/>
<gene>
    <name evidence="1" type="ORF">DPV98_03935</name>
</gene>
<dbReference type="RefSeq" id="WP_040217979.1">
    <property type="nucleotide sequence ID" value="NZ_CAUQRN010000008.1"/>
</dbReference>
<evidence type="ECO:0008006" key="3">
    <source>
        <dbReference type="Google" id="ProtNLM"/>
    </source>
</evidence>
<dbReference type="AlphaFoldDB" id="A0A369ZIV0"/>
<comment type="caution">
    <text evidence="1">The sequence shown here is derived from an EMBL/GenBank/DDBJ whole genome shotgun (WGS) entry which is preliminary data.</text>
</comment>
<sequence length="86" mass="9885">MKNIMLFGTILALSACSLPQQQSSVPMDVQAVQAYQQRINTKNTVDKNHLVQQEALNQSDTRKREVNYYPAVPAIYPAVHYGHWYY</sequence>
<evidence type="ECO:0000313" key="1">
    <source>
        <dbReference type="EMBL" id="RDF04959.1"/>
    </source>
</evidence>
<dbReference type="EMBL" id="QEQD01000003">
    <property type="protein sequence ID" value="RDF04959.1"/>
    <property type="molecule type" value="Genomic_DNA"/>
</dbReference>
<evidence type="ECO:0000313" key="2">
    <source>
        <dbReference type="Proteomes" id="UP000253999"/>
    </source>
</evidence>